<dbReference type="AlphaFoldDB" id="A0A0C1R9W2"/>
<sequence>MSNLKSYYDSKGIITPTDLQPREIELYESLSEENSILSKANEALNQQFESTKQELVEKEKKLKSRTIKDYGIVIASGMLGLGVLFGTMFVQESQRNQELLRQIDTLKASEVIQENNQLKNKIETLENQVEALNQQKRDEDLKFYLIVLGSGCIGILMGISGTFLLIYLKK</sequence>
<feature type="transmembrane region" description="Helical" evidence="2">
    <location>
        <begin position="70"/>
        <end position="90"/>
    </location>
</feature>
<evidence type="ECO:0000313" key="5">
    <source>
        <dbReference type="Proteomes" id="UP000029738"/>
    </source>
</evidence>
<feature type="coiled-coil region" evidence="1">
    <location>
        <begin position="108"/>
        <end position="142"/>
    </location>
</feature>
<dbReference type="OrthoDB" id="9833962at2"/>
<dbReference type="EMBL" id="JHEG04000001">
    <property type="protein sequence ID" value="KAF3885208.1"/>
    <property type="molecule type" value="Genomic_DNA"/>
</dbReference>
<evidence type="ECO:0000313" key="4">
    <source>
        <dbReference type="EMBL" id="KIE09090.1"/>
    </source>
</evidence>
<comment type="caution">
    <text evidence="4">The sequence shown here is derived from an EMBL/GenBank/DDBJ whole genome shotgun (WGS) entry which is preliminary data.</text>
</comment>
<dbReference type="Proteomes" id="UP000029738">
    <property type="component" value="Unassembled WGS sequence"/>
</dbReference>
<evidence type="ECO:0000256" key="1">
    <source>
        <dbReference type="SAM" id="Coils"/>
    </source>
</evidence>
<name>A0A0C1R9W2_9CYAN</name>
<dbReference type="RefSeq" id="WP_050046337.1">
    <property type="nucleotide sequence ID" value="NZ_JHEG04000001.1"/>
</dbReference>
<protein>
    <submittedName>
        <fullName evidence="4">Uncharacterized protein</fullName>
    </submittedName>
</protein>
<accession>A0A0C1R9W2</accession>
<feature type="transmembrane region" description="Helical" evidence="2">
    <location>
        <begin position="143"/>
        <end position="168"/>
    </location>
</feature>
<reference evidence="3" key="2">
    <citation type="submission" date="2019-11" db="EMBL/GenBank/DDBJ databases">
        <title>Improved Assembly of Tolypothrix boutellei genome.</title>
        <authorList>
            <person name="Sarangi A.N."/>
            <person name="Mukherjee M."/>
            <person name="Ghosh S."/>
            <person name="Singh D."/>
            <person name="Das A."/>
            <person name="Kant S."/>
            <person name="Prusty A."/>
            <person name="Tripathy S."/>
        </authorList>
    </citation>
    <scope>NUCLEOTIDE SEQUENCE</scope>
    <source>
        <strain evidence="3">VB521301</strain>
    </source>
</reference>
<feature type="coiled-coil region" evidence="1">
    <location>
        <begin position="27"/>
        <end position="65"/>
    </location>
</feature>
<organism evidence="4">
    <name type="scientific">Tolypothrix bouteillei VB521301</name>
    <dbReference type="NCBI Taxonomy" id="1479485"/>
    <lineage>
        <taxon>Bacteria</taxon>
        <taxon>Bacillati</taxon>
        <taxon>Cyanobacteriota</taxon>
        <taxon>Cyanophyceae</taxon>
        <taxon>Nostocales</taxon>
        <taxon>Tolypothrichaceae</taxon>
        <taxon>Tolypothrix</taxon>
    </lineage>
</organism>
<keyword evidence="5" id="KW-1185">Reference proteome</keyword>
<evidence type="ECO:0000313" key="3">
    <source>
        <dbReference type="EMBL" id="KAF3885208.1"/>
    </source>
</evidence>
<keyword evidence="2" id="KW-1133">Transmembrane helix</keyword>
<keyword evidence="1" id="KW-0175">Coiled coil</keyword>
<dbReference type="EMBL" id="JHEG02000058">
    <property type="protein sequence ID" value="KIE09090.1"/>
    <property type="molecule type" value="Genomic_DNA"/>
</dbReference>
<evidence type="ECO:0000256" key="2">
    <source>
        <dbReference type="SAM" id="Phobius"/>
    </source>
</evidence>
<proteinExistence type="predicted"/>
<reference evidence="4" key="1">
    <citation type="journal article" date="2015" name="Genome Announc.">
        <title>Draft Genome Sequence of Tolypothrix boutellei Strain VB521301.</title>
        <authorList>
            <person name="Chandrababunaidu M.M."/>
            <person name="Singh D."/>
            <person name="Sen D."/>
            <person name="Bhan S."/>
            <person name="Das S."/>
            <person name="Gupta A."/>
            <person name="Adhikary S.P."/>
            <person name="Tripathy S."/>
        </authorList>
    </citation>
    <scope>NUCLEOTIDE SEQUENCE</scope>
    <source>
        <strain evidence="4">VB521301</strain>
    </source>
</reference>
<keyword evidence="2" id="KW-0812">Transmembrane</keyword>
<gene>
    <name evidence="4" type="ORF">DA73_0232120</name>
    <name evidence="3" type="ORF">DA73_0400006850</name>
</gene>
<keyword evidence="2" id="KW-0472">Membrane</keyword>